<accession>B0BYH4</accession>
<sequence>MDVISYSIVTPQEFLGKRQQLFGQNFAALGRIIVGEYNLAAKIIAEPQQREPYIGRFRCIPDRFSKNFLLFLSDKEVKGDTTHKKARSAVLEVVFKPAFDNTESQEAKDLLNQLATIANQHGNPPALDDISDDIQRTVIQYIMLVLLEVKLSPQQLSSLKTLFFSSKPKESLLISRVKPLAPSANKLQEVKRLEGIALNLIENSPVMSRYVPTTENDLSRTELSTLLLEAIAIAGCLGSESLLRSLIAKVPRDLEIDVDNRHEVLRVVLETARRHSPVNNINTIAQTETEVTINGRKRKFPKGTLFSANIGLANLDSTVFENPLDFNPHRDNLLAALSFNSVGEAKRRECPGRSIAEKMGSDLLVALQCKTVKS</sequence>
<organism evidence="1 2">
    <name type="scientific">Acaryochloris marina (strain MBIC 11017)</name>
    <dbReference type="NCBI Taxonomy" id="329726"/>
    <lineage>
        <taxon>Bacteria</taxon>
        <taxon>Bacillati</taxon>
        <taxon>Cyanobacteriota</taxon>
        <taxon>Cyanophyceae</taxon>
        <taxon>Acaryochloridales</taxon>
        <taxon>Acaryochloridaceae</taxon>
        <taxon>Acaryochloris</taxon>
    </lineage>
</organism>
<reference evidence="1 2" key="1">
    <citation type="journal article" date="2008" name="Proc. Natl. Acad. Sci. U.S.A.">
        <title>Niche adaptation and genome expansion in the chlorophyll d-producing cyanobacterium Acaryochloris marina.</title>
        <authorList>
            <person name="Swingley W.D."/>
            <person name="Chen M."/>
            <person name="Cheung P.C."/>
            <person name="Conrad A.L."/>
            <person name="Dejesa L.C."/>
            <person name="Hao J."/>
            <person name="Honchak B.M."/>
            <person name="Karbach L.E."/>
            <person name="Kurdoglu A."/>
            <person name="Lahiri S."/>
            <person name="Mastrian S.D."/>
            <person name="Miyashita H."/>
            <person name="Page L."/>
            <person name="Ramakrishna P."/>
            <person name="Satoh S."/>
            <person name="Sattley W.M."/>
            <person name="Shimada Y."/>
            <person name="Taylor H.L."/>
            <person name="Tomo T."/>
            <person name="Tsuchiya T."/>
            <person name="Wang Z.T."/>
            <person name="Raymond J."/>
            <person name="Mimuro M."/>
            <person name="Blankenship R.E."/>
            <person name="Touchman J.W."/>
        </authorList>
    </citation>
    <scope>NUCLEOTIDE SEQUENCE [LARGE SCALE GENOMIC DNA]</scope>
    <source>
        <strain evidence="2">MBIC 11017</strain>
    </source>
</reference>
<dbReference type="AlphaFoldDB" id="B0BYH4"/>
<dbReference type="SUPFAM" id="SSF48264">
    <property type="entry name" value="Cytochrome P450"/>
    <property type="match status" value="1"/>
</dbReference>
<evidence type="ECO:0008006" key="3">
    <source>
        <dbReference type="Google" id="ProtNLM"/>
    </source>
</evidence>
<dbReference type="GO" id="GO:0004497">
    <property type="term" value="F:monooxygenase activity"/>
    <property type="evidence" value="ECO:0007669"/>
    <property type="project" value="InterPro"/>
</dbReference>
<dbReference type="STRING" id="329726.AM1_0815"/>
<dbReference type="KEGG" id="amr:AM1_0815"/>
<dbReference type="Pfam" id="PF00067">
    <property type="entry name" value="p450"/>
    <property type="match status" value="1"/>
</dbReference>
<dbReference type="InterPro" id="IPR036396">
    <property type="entry name" value="Cyt_P450_sf"/>
</dbReference>
<dbReference type="GO" id="GO:0005506">
    <property type="term" value="F:iron ion binding"/>
    <property type="evidence" value="ECO:0007669"/>
    <property type="project" value="InterPro"/>
</dbReference>
<protein>
    <recommendedName>
        <fullName evidence="3">Cytochrome P450</fullName>
    </recommendedName>
</protein>
<dbReference type="InterPro" id="IPR001128">
    <property type="entry name" value="Cyt_P450"/>
</dbReference>
<dbReference type="GO" id="GO:0020037">
    <property type="term" value="F:heme binding"/>
    <property type="evidence" value="ECO:0007669"/>
    <property type="project" value="InterPro"/>
</dbReference>
<proteinExistence type="predicted"/>
<evidence type="ECO:0000313" key="2">
    <source>
        <dbReference type="Proteomes" id="UP000000268"/>
    </source>
</evidence>
<evidence type="ECO:0000313" key="1">
    <source>
        <dbReference type="EMBL" id="ABW25859.1"/>
    </source>
</evidence>
<dbReference type="Proteomes" id="UP000000268">
    <property type="component" value="Chromosome"/>
</dbReference>
<dbReference type="HOGENOM" id="CLU_738933_0_0_3"/>
<dbReference type="GO" id="GO:0016705">
    <property type="term" value="F:oxidoreductase activity, acting on paired donors, with incorporation or reduction of molecular oxygen"/>
    <property type="evidence" value="ECO:0007669"/>
    <property type="project" value="InterPro"/>
</dbReference>
<name>B0BYH4_ACAM1</name>
<dbReference type="Gene3D" id="1.10.630.10">
    <property type="entry name" value="Cytochrome P450"/>
    <property type="match status" value="1"/>
</dbReference>
<gene>
    <name evidence="1" type="ordered locus">AM1_0815</name>
</gene>
<dbReference type="eggNOG" id="COG2124">
    <property type="taxonomic scope" value="Bacteria"/>
</dbReference>
<dbReference type="EMBL" id="CP000828">
    <property type="protein sequence ID" value="ABW25859.1"/>
    <property type="molecule type" value="Genomic_DNA"/>
</dbReference>
<keyword evidence="2" id="KW-1185">Reference proteome</keyword>